<dbReference type="SUPFAM" id="SSF53474">
    <property type="entry name" value="alpha/beta-Hydrolases"/>
    <property type="match status" value="1"/>
</dbReference>
<dbReference type="EMBL" id="CP002086">
    <property type="protein sequence ID" value="ADJ28621.1"/>
    <property type="molecule type" value="Genomic_DNA"/>
</dbReference>
<dbReference type="eggNOG" id="COG1073">
    <property type="taxonomic scope" value="Bacteria"/>
</dbReference>
<dbReference type="ESTHER" id="nitwc-d8k6u4">
    <property type="family name" value="Hydrolase-1_PEP"/>
</dbReference>
<evidence type="ECO:0000259" key="1">
    <source>
        <dbReference type="Pfam" id="PF12146"/>
    </source>
</evidence>
<gene>
    <name evidence="2" type="ordered locus">Nwat_1756</name>
</gene>
<name>D8K6U4_NITWC</name>
<dbReference type="InterPro" id="IPR022742">
    <property type="entry name" value="Hydrolase_4"/>
</dbReference>
<protein>
    <submittedName>
        <fullName evidence="2">Exosortase system type 1 associated</fullName>
    </submittedName>
</protein>
<evidence type="ECO:0000313" key="3">
    <source>
        <dbReference type="Proteomes" id="UP000000393"/>
    </source>
</evidence>
<feature type="domain" description="Serine aminopeptidase S33" evidence="1">
    <location>
        <begin position="60"/>
        <end position="175"/>
    </location>
</feature>
<sequence>MREEPFKQAGLDCFGTREKTTLRENSSYRTATAREMPLTFRCLDDFLVGILHRGSEHATRGILVIVGGPQYRVGSHRQFVLFARCLAEAGIPVFRFDYRGMGDSEGETRTFESIEGDIRAAIDTFLEAAPGLREIVIWGLCDAASAACFYAPSDSRVAGLVMLNPWVRTEQGLATVYLKHYYLRRLVSGDFWRKIWRLEFGYTDSLRSFKGLLRKANSSRGRIKEGDSEKTASLPSRAYDALAQFQGRVLFILSGKDLTADEFRDVISSSPAWRKLLSSTNIERRELSAADHTFSRRIWRDQVAEWTLAWVRSW</sequence>
<reference evidence="2 3" key="1">
    <citation type="submission" date="2010-06" db="EMBL/GenBank/DDBJ databases">
        <title>Complete sequence of chromosome of Nitrosococcus watsoni C-113.</title>
        <authorList>
            <consortium name="US DOE Joint Genome Institute"/>
            <person name="Lucas S."/>
            <person name="Copeland A."/>
            <person name="Lapidus A."/>
            <person name="Cheng J.-F."/>
            <person name="Bruce D."/>
            <person name="Goodwin L."/>
            <person name="Pitluck S."/>
            <person name="Malfatti S.A."/>
            <person name="Chain P.S.G."/>
            <person name="Land M."/>
            <person name="Hauser L."/>
            <person name="Kyrpides N."/>
            <person name="Ivanova N."/>
            <person name="Cambell M.A."/>
            <person name="Heidelberg J.F."/>
            <person name="Klotz M.G."/>
            <person name="Woyke T."/>
        </authorList>
    </citation>
    <scope>NUCLEOTIDE SEQUENCE [LARGE SCALE GENOMIC DNA]</scope>
    <source>
        <strain evidence="2 3">C-113</strain>
    </source>
</reference>
<dbReference type="KEGG" id="nwa:Nwat_1756"/>
<dbReference type="InterPro" id="IPR029058">
    <property type="entry name" value="AB_hydrolase_fold"/>
</dbReference>
<evidence type="ECO:0000313" key="2">
    <source>
        <dbReference type="EMBL" id="ADJ28621.1"/>
    </source>
</evidence>
<dbReference type="HOGENOM" id="CLU_075730_0_0_6"/>
<dbReference type="STRING" id="105559.Nwat_1756"/>
<dbReference type="Pfam" id="PF12146">
    <property type="entry name" value="Hydrolase_4"/>
    <property type="match status" value="1"/>
</dbReference>
<dbReference type="NCBIfam" id="TIGR03100">
    <property type="entry name" value="hydr1_PEP"/>
    <property type="match status" value="1"/>
</dbReference>
<dbReference type="InterPro" id="IPR017531">
    <property type="entry name" value="Hydrolase-1_PEP"/>
</dbReference>
<dbReference type="OrthoDB" id="249225at2"/>
<dbReference type="AlphaFoldDB" id="D8K6U4"/>
<dbReference type="Gene3D" id="3.40.50.1820">
    <property type="entry name" value="alpha/beta hydrolase"/>
    <property type="match status" value="1"/>
</dbReference>
<accession>D8K6U4</accession>
<proteinExistence type="predicted"/>
<organism evidence="2 3">
    <name type="scientific">Nitrosococcus watsoni (strain C-113)</name>
    <dbReference type="NCBI Taxonomy" id="105559"/>
    <lineage>
        <taxon>Bacteria</taxon>
        <taxon>Pseudomonadati</taxon>
        <taxon>Pseudomonadota</taxon>
        <taxon>Gammaproteobacteria</taxon>
        <taxon>Chromatiales</taxon>
        <taxon>Chromatiaceae</taxon>
        <taxon>Nitrosococcus</taxon>
    </lineage>
</organism>
<dbReference type="RefSeq" id="WP_013220713.1">
    <property type="nucleotide sequence ID" value="NC_014315.1"/>
</dbReference>
<keyword evidence="3" id="KW-1185">Reference proteome</keyword>
<dbReference type="Proteomes" id="UP000000393">
    <property type="component" value="Chromosome"/>
</dbReference>